<accession>C4L803</accession>
<protein>
    <submittedName>
        <fullName evidence="5">Extracellular solute-binding protein family 3</fullName>
    </submittedName>
</protein>
<dbReference type="STRING" id="595494.Tola_0172"/>
<sequence length="277" mass="31020">MMQYKTLQTLLLLAGSVTISHASVAGETLDRIKERGELIGVMDQAYPPYSFLNDKNEMDGMDVDLTKEFARRLGVKAKIETPAWEVTTAGNWRGRWDICICSMTPDAQRARSLDFVTHYYSSPAVLVTSVNGNPLTKLADMEGKKIAAQQGGSYERYLNQTLKMEGYGAKPVTYPFKAVQVMPYGSEDLEYQDLSLGAGKRIDGLVSNLVTANERISKMPGKFKIVGEPLFEDPNWVAIDKGDKEWRDTVVKIFDDMRKDGTLQKITVKWIGTDISR</sequence>
<feature type="signal peptide" evidence="3">
    <location>
        <begin position="1"/>
        <end position="22"/>
    </location>
</feature>
<proteinExistence type="inferred from homology"/>
<dbReference type="EMBL" id="CP001616">
    <property type="protein sequence ID" value="ACQ91802.1"/>
    <property type="molecule type" value="Genomic_DNA"/>
</dbReference>
<feature type="chain" id="PRO_5002938978" evidence="3">
    <location>
        <begin position="23"/>
        <end position="277"/>
    </location>
</feature>
<name>C4L803_TOLAT</name>
<dbReference type="PANTHER" id="PTHR35936:SF19">
    <property type="entry name" value="AMINO-ACID-BINDING PROTEIN YXEM-RELATED"/>
    <property type="match status" value="1"/>
</dbReference>
<evidence type="ECO:0000313" key="6">
    <source>
        <dbReference type="Proteomes" id="UP000009073"/>
    </source>
</evidence>
<gene>
    <name evidence="5" type="ordered locus">Tola_0172</name>
</gene>
<evidence type="ECO:0000313" key="5">
    <source>
        <dbReference type="EMBL" id="ACQ91802.1"/>
    </source>
</evidence>
<comment type="similarity">
    <text evidence="1">Belongs to the bacterial solute-binding protein 3 family.</text>
</comment>
<evidence type="ECO:0000256" key="1">
    <source>
        <dbReference type="ARBA" id="ARBA00010333"/>
    </source>
</evidence>
<organism evidence="5 6">
    <name type="scientific">Tolumonas auensis (strain DSM 9187 / NBRC 110442 / TA 4)</name>
    <dbReference type="NCBI Taxonomy" id="595494"/>
    <lineage>
        <taxon>Bacteria</taxon>
        <taxon>Pseudomonadati</taxon>
        <taxon>Pseudomonadota</taxon>
        <taxon>Gammaproteobacteria</taxon>
        <taxon>Aeromonadales</taxon>
        <taxon>Aeromonadaceae</taxon>
        <taxon>Tolumonas</taxon>
    </lineage>
</organism>
<evidence type="ECO:0000259" key="4">
    <source>
        <dbReference type="SMART" id="SM00062"/>
    </source>
</evidence>
<keyword evidence="6" id="KW-1185">Reference proteome</keyword>
<dbReference type="KEGG" id="tau:Tola_0172"/>
<dbReference type="SUPFAM" id="SSF53850">
    <property type="entry name" value="Periplasmic binding protein-like II"/>
    <property type="match status" value="1"/>
</dbReference>
<dbReference type="InterPro" id="IPR001638">
    <property type="entry name" value="Solute-binding_3/MltF_N"/>
</dbReference>
<evidence type="ECO:0000256" key="3">
    <source>
        <dbReference type="SAM" id="SignalP"/>
    </source>
</evidence>
<dbReference type="HOGENOM" id="CLU_019602_18_5_6"/>
<dbReference type="SMART" id="SM00062">
    <property type="entry name" value="PBPb"/>
    <property type="match status" value="1"/>
</dbReference>
<dbReference type="Pfam" id="PF00497">
    <property type="entry name" value="SBP_bac_3"/>
    <property type="match status" value="1"/>
</dbReference>
<keyword evidence="2 3" id="KW-0732">Signal</keyword>
<dbReference type="Gene3D" id="3.40.190.10">
    <property type="entry name" value="Periplasmic binding protein-like II"/>
    <property type="match status" value="2"/>
</dbReference>
<feature type="domain" description="Solute-binding protein family 3/N-terminal" evidence="4">
    <location>
        <begin position="37"/>
        <end position="274"/>
    </location>
</feature>
<dbReference type="eggNOG" id="COG0834">
    <property type="taxonomic scope" value="Bacteria"/>
</dbReference>
<dbReference type="Proteomes" id="UP000009073">
    <property type="component" value="Chromosome"/>
</dbReference>
<evidence type="ECO:0000256" key="2">
    <source>
        <dbReference type="ARBA" id="ARBA00022729"/>
    </source>
</evidence>
<dbReference type="PANTHER" id="PTHR35936">
    <property type="entry name" value="MEMBRANE-BOUND LYTIC MUREIN TRANSGLYCOSYLASE F"/>
    <property type="match status" value="1"/>
</dbReference>
<reference evidence="5" key="1">
    <citation type="journal article" date="2011" name="Stand. Genomic Sci.">
        <title>Complete genome sequence of Tolumonas auensis type strain (TA 4).</title>
        <authorList>
            <person name="Chertkov O."/>
            <person name="Copeland A."/>
            <person name="Lucas S."/>
            <person name="Lapidus A."/>
            <person name="Berry K.W."/>
            <person name="Detter J.C."/>
            <person name="Del Rio T.G."/>
            <person name="Hammon N."/>
            <person name="Dalin E."/>
            <person name="Tice H."/>
            <person name="Pitluck S."/>
            <person name="Richardson P."/>
            <person name="Bruce D."/>
            <person name="Goodwin L."/>
            <person name="Han C."/>
            <person name="Tapia R."/>
            <person name="Saunders E."/>
            <person name="Schmutz J."/>
            <person name="Brettin T."/>
            <person name="Larimer F."/>
            <person name="Land M."/>
            <person name="Hauser L."/>
            <person name="Spring S."/>
            <person name="Rohde M."/>
            <person name="Kyrpides N.C."/>
            <person name="Ivanova N."/>
            <person name="Goker M."/>
            <person name="Beller H.R."/>
            <person name="Klenk H.P."/>
            <person name="Woyke T."/>
        </authorList>
    </citation>
    <scope>NUCLEOTIDE SEQUENCE [LARGE SCALE GENOMIC DNA]</scope>
    <source>
        <strain evidence="5">DSM 9187</strain>
    </source>
</reference>
<dbReference type="AlphaFoldDB" id="C4L803"/>